<reference evidence="1 2" key="1">
    <citation type="submission" date="2019-08" db="EMBL/GenBank/DDBJ databases">
        <title>A chromosome-level genome assembly, high-density linkage maps, and genome scans reveal the genomic architecture of hybrid incompatibilities underlying speciation via character displacement in darters (Percidae: Etheostominae).</title>
        <authorList>
            <person name="Moran R.L."/>
            <person name="Catchen J.M."/>
            <person name="Fuller R.C."/>
        </authorList>
    </citation>
    <scope>NUCLEOTIDE SEQUENCE [LARGE SCALE GENOMIC DNA]</scope>
    <source>
        <strain evidence="1">EspeVRDwgs_2016</strain>
        <tissue evidence="1">Muscle</tissue>
    </source>
</reference>
<evidence type="ECO:0000313" key="1">
    <source>
        <dbReference type="EMBL" id="KAA8585329.1"/>
    </source>
</evidence>
<accession>A0A5J5CW00</accession>
<protein>
    <submittedName>
        <fullName evidence="1">Uncharacterized protein</fullName>
    </submittedName>
</protein>
<gene>
    <name evidence="1" type="ORF">FQN60_004023</name>
</gene>
<keyword evidence="2" id="KW-1185">Reference proteome</keyword>
<organism evidence="1 2">
    <name type="scientific">Etheostoma spectabile</name>
    <name type="common">orangethroat darter</name>
    <dbReference type="NCBI Taxonomy" id="54343"/>
    <lineage>
        <taxon>Eukaryota</taxon>
        <taxon>Metazoa</taxon>
        <taxon>Chordata</taxon>
        <taxon>Craniata</taxon>
        <taxon>Vertebrata</taxon>
        <taxon>Euteleostomi</taxon>
        <taxon>Actinopterygii</taxon>
        <taxon>Neopterygii</taxon>
        <taxon>Teleostei</taxon>
        <taxon>Neoteleostei</taxon>
        <taxon>Acanthomorphata</taxon>
        <taxon>Eupercaria</taxon>
        <taxon>Perciformes</taxon>
        <taxon>Percoidei</taxon>
        <taxon>Percidae</taxon>
        <taxon>Etheostomatinae</taxon>
        <taxon>Etheostoma</taxon>
    </lineage>
</organism>
<evidence type="ECO:0000313" key="2">
    <source>
        <dbReference type="Proteomes" id="UP000327493"/>
    </source>
</evidence>
<dbReference type="Proteomes" id="UP000327493">
    <property type="component" value="Chromosome 15"/>
</dbReference>
<proteinExistence type="predicted"/>
<comment type="caution">
    <text evidence="1">The sequence shown here is derived from an EMBL/GenBank/DDBJ whole genome shotgun (WGS) entry which is preliminary data.</text>
</comment>
<sequence>MPVYGHQRADCFNSLVYSSSPASMQVPIVSPFPRPLCMHGDETEFRHSWHHPVTCSSLGMFVNALAWTEYLDKSLLHPDSWRKDAAEPHSQLAYKLSANLQIC</sequence>
<dbReference type="EMBL" id="VOFY01000015">
    <property type="protein sequence ID" value="KAA8585329.1"/>
    <property type="molecule type" value="Genomic_DNA"/>
</dbReference>
<dbReference type="AlphaFoldDB" id="A0A5J5CW00"/>
<name>A0A5J5CW00_9PERO</name>